<dbReference type="InterPro" id="IPR050362">
    <property type="entry name" value="Cation-dep_OMT"/>
</dbReference>
<sequence>MKKNCTTLYTSRITILEVGVFVGFSLAMWANAIGPDGVVTGLEQSAEYAALARERLLKHGYDGCRRSATPGRRALCVDLDSLPTLQLDEPFEIVFIDAQKSGYPDYLATILERSQPGAARRLLRRGGLVVGDNALLSALVVDQSDDNPAAKTLPRETPNWDWEGVRRLEDFNTMMHSHERIEAMLLPVFDGLSMGRLLD</sequence>
<dbReference type="GO" id="GO:0032259">
    <property type="term" value="P:methylation"/>
    <property type="evidence" value="ECO:0007669"/>
    <property type="project" value="UniProtKB-KW"/>
</dbReference>
<evidence type="ECO:0000256" key="2">
    <source>
        <dbReference type="ARBA" id="ARBA00022679"/>
    </source>
</evidence>
<dbReference type="CDD" id="cd02440">
    <property type="entry name" value="AdoMet_MTases"/>
    <property type="match status" value="1"/>
</dbReference>
<comment type="similarity">
    <text evidence="4">Belongs to the class I-like SAM-binding methyltransferase superfamily. Cation-dependent O-methyltransferase family.</text>
</comment>
<evidence type="ECO:0000313" key="6">
    <source>
        <dbReference type="Proteomes" id="UP000557566"/>
    </source>
</evidence>
<name>A0A8H4PR06_9HYPO</name>
<protein>
    <recommendedName>
        <fullName evidence="7">O-methyltransferase, family 3</fullName>
    </recommendedName>
</protein>
<evidence type="ECO:0008006" key="7">
    <source>
        <dbReference type="Google" id="ProtNLM"/>
    </source>
</evidence>
<dbReference type="GO" id="GO:0008757">
    <property type="term" value="F:S-adenosylmethionine-dependent methyltransferase activity"/>
    <property type="evidence" value="ECO:0007669"/>
    <property type="project" value="TreeGrafter"/>
</dbReference>
<dbReference type="OrthoDB" id="10251242at2759"/>
<evidence type="ECO:0000256" key="3">
    <source>
        <dbReference type="ARBA" id="ARBA00022691"/>
    </source>
</evidence>
<keyword evidence="2" id="KW-0808">Transferase</keyword>
<keyword evidence="1" id="KW-0489">Methyltransferase</keyword>
<dbReference type="Gene3D" id="3.40.50.150">
    <property type="entry name" value="Vaccinia Virus protein VP39"/>
    <property type="match status" value="1"/>
</dbReference>
<evidence type="ECO:0000313" key="5">
    <source>
        <dbReference type="EMBL" id="KAF4508854.1"/>
    </source>
</evidence>
<dbReference type="InterPro" id="IPR002935">
    <property type="entry name" value="SAM_O-MeTrfase"/>
</dbReference>
<gene>
    <name evidence="5" type="ORF">G6O67_005185</name>
</gene>
<proteinExistence type="inferred from homology"/>
<comment type="caution">
    <text evidence="5">The sequence shown here is derived from an EMBL/GenBank/DDBJ whole genome shotgun (WGS) entry which is preliminary data.</text>
</comment>
<dbReference type="SUPFAM" id="SSF53335">
    <property type="entry name" value="S-adenosyl-L-methionine-dependent methyltransferases"/>
    <property type="match status" value="1"/>
</dbReference>
<dbReference type="AlphaFoldDB" id="A0A8H4PR06"/>
<accession>A0A8H4PR06</accession>
<dbReference type="GO" id="GO:0008171">
    <property type="term" value="F:O-methyltransferase activity"/>
    <property type="evidence" value="ECO:0007669"/>
    <property type="project" value="InterPro"/>
</dbReference>
<dbReference type="Pfam" id="PF01596">
    <property type="entry name" value="Methyltransf_3"/>
    <property type="match status" value="1"/>
</dbReference>
<reference evidence="5 6" key="1">
    <citation type="journal article" date="2020" name="Genome Biol. Evol.">
        <title>A new high-quality draft genome assembly of the Chinese cordyceps Ophiocordyceps sinensis.</title>
        <authorList>
            <person name="Shu R."/>
            <person name="Zhang J."/>
            <person name="Meng Q."/>
            <person name="Zhang H."/>
            <person name="Zhou G."/>
            <person name="Li M."/>
            <person name="Wu P."/>
            <person name="Zhao Y."/>
            <person name="Chen C."/>
            <person name="Qin Q."/>
        </authorList>
    </citation>
    <scope>NUCLEOTIDE SEQUENCE [LARGE SCALE GENOMIC DNA]</scope>
    <source>
        <strain evidence="5 6">IOZ07</strain>
    </source>
</reference>
<keyword evidence="6" id="KW-1185">Reference proteome</keyword>
<organism evidence="5 6">
    <name type="scientific">Ophiocordyceps sinensis</name>
    <dbReference type="NCBI Taxonomy" id="72228"/>
    <lineage>
        <taxon>Eukaryota</taxon>
        <taxon>Fungi</taxon>
        <taxon>Dikarya</taxon>
        <taxon>Ascomycota</taxon>
        <taxon>Pezizomycotina</taxon>
        <taxon>Sordariomycetes</taxon>
        <taxon>Hypocreomycetidae</taxon>
        <taxon>Hypocreales</taxon>
        <taxon>Ophiocordycipitaceae</taxon>
        <taxon>Ophiocordyceps</taxon>
    </lineage>
</organism>
<evidence type="ECO:0000256" key="1">
    <source>
        <dbReference type="ARBA" id="ARBA00022603"/>
    </source>
</evidence>
<dbReference type="PANTHER" id="PTHR10509:SF14">
    <property type="entry name" value="CAFFEOYL-COA O-METHYLTRANSFERASE 3-RELATED"/>
    <property type="match status" value="1"/>
</dbReference>
<dbReference type="Proteomes" id="UP000557566">
    <property type="component" value="Unassembled WGS sequence"/>
</dbReference>
<dbReference type="InterPro" id="IPR029063">
    <property type="entry name" value="SAM-dependent_MTases_sf"/>
</dbReference>
<keyword evidence="3" id="KW-0949">S-adenosyl-L-methionine</keyword>
<dbReference type="PANTHER" id="PTHR10509">
    <property type="entry name" value="O-METHYLTRANSFERASE-RELATED"/>
    <property type="match status" value="1"/>
</dbReference>
<dbReference type="PROSITE" id="PS51682">
    <property type="entry name" value="SAM_OMT_I"/>
    <property type="match status" value="1"/>
</dbReference>
<dbReference type="EMBL" id="JAAVMX010000005">
    <property type="protein sequence ID" value="KAF4508854.1"/>
    <property type="molecule type" value="Genomic_DNA"/>
</dbReference>
<evidence type="ECO:0000256" key="4">
    <source>
        <dbReference type="ARBA" id="ARBA00023453"/>
    </source>
</evidence>